<gene>
    <name evidence="1" type="ORF">GCM10011391_31110</name>
</gene>
<dbReference type="EMBL" id="BMIR01000017">
    <property type="protein sequence ID" value="GGE50116.1"/>
    <property type="molecule type" value="Genomic_DNA"/>
</dbReference>
<protein>
    <submittedName>
        <fullName evidence="1">Osmotically inducible protein C</fullName>
    </submittedName>
</protein>
<dbReference type="Pfam" id="PF02566">
    <property type="entry name" value="OsmC"/>
    <property type="match status" value="1"/>
</dbReference>
<dbReference type="Proteomes" id="UP000628775">
    <property type="component" value="Unassembled WGS sequence"/>
</dbReference>
<comment type="caution">
    <text evidence="1">The sequence shown here is derived from an EMBL/GenBank/DDBJ whole genome shotgun (WGS) entry which is preliminary data.</text>
</comment>
<organism evidence="1 2">
    <name type="scientific">Pullulanibacillus camelliae</name>
    <dbReference type="NCBI Taxonomy" id="1707096"/>
    <lineage>
        <taxon>Bacteria</taxon>
        <taxon>Bacillati</taxon>
        <taxon>Bacillota</taxon>
        <taxon>Bacilli</taxon>
        <taxon>Bacillales</taxon>
        <taxon>Sporolactobacillaceae</taxon>
        <taxon>Pullulanibacillus</taxon>
    </lineage>
</organism>
<evidence type="ECO:0000313" key="2">
    <source>
        <dbReference type="Proteomes" id="UP000628775"/>
    </source>
</evidence>
<sequence length="155" mass="16897">MTTYSFTVQGQWAGGRQGKGQLNASGIQSAISVDTSMGGQGIGTNPDELLIASLQSCYLMTLGIHLELNNVPYHSIEIRSEGVVSDEGGLHFESITHYPILVLEAQASDTIYKRAEDVLPKAEEHCMIAKALKGNVHIHIYPTLIRHGGEKQHEE</sequence>
<reference evidence="1" key="1">
    <citation type="journal article" date="2014" name="Int. J. Syst. Evol. Microbiol.">
        <title>Complete genome sequence of Corynebacterium casei LMG S-19264T (=DSM 44701T), isolated from a smear-ripened cheese.</title>
        <authorList>
            <consortium name="US DOE Joint Genome Institute (JGI-PGF)"/>
            <person name="Walter F."/>
            <person name="Albersmeier A."/>
            <person name="Kalinowski J."/>
            <person name="Ruckert C."/>
        </authorList>
    </citation>
    <scope>NUCLEOTIDE SEQUENCE</scope>
    <source>
        <strain evidence="1">CGMCC 1.15371</strain>
    </source>
</reference>
<dbReference type="PANTHER" id="PTHR42830:SF2">
    <property type="entry name" value="OSMC_OHR FAMILY PROTEIN"/>
    <property type="match status" value="1"/>
</dbReference>
<dbReference type="InterPro" id="IPR003718">
    <property type="entry name" value="OsmC/Ohr_fam"/>
</dbReference>
<dbReference type="PANTHER" id="PTHR42830">
    <property type="entry name" value="OSMOTICALLY INDUCIBLE FAMILY PROTEIN"/>
    <property type="match status" value="1"/>
</dbReference>
<keyword evidence="2" id="KW-1185">Reference proteome</keyword>
<dbReference type="InterPro" id="IPR052707">
    <property type="entry name" value="OsmC_Ohr_Peroxiredoxin"/>
</dbReference>
<name>A0A8J2YKV1_9BACL</name>
<accession>A0A8J2YKV1</accession>
<dbReference type="RefSeq" id="WP_188696289.1">
    <property type="nucleotide sequence ID" value="NZ_BMIR01000017.1"/>
</dbReference>
<dbReference type="AlphaFoldDB" id="A0A8J2YKV1"/>
<proteinExistence type="predicted"/>
<dbReference type="Gene3D" id="3.30.300.20">
    <property type="match status" value="1"/>
</dbReference>
<dbReference type="InterPro" id="IPR015946">
    <property type="entry name" value="KH_dom-like_a/b"/>
</dbReference>
<dbReference type="SUPFAM" id="SSF82784">
    <property type="entry name" value="OsmC-like"/>
    <property type="match status" value="1"/>
</dbReference>
<dbReference type="InterPro" id="IPR036102">
    <property type="entry name" value="OsmC/Ohrsf"/>
</dbReference>
<evidence type="ECO:0000313" key="1">
    <source>
        <dbReference type="EMBL" id="GGE50116.1"/>
    </source>
</evidence>
<reference evidence="1" key="2">
    <citation type="submission" date="2020-09" db="EMBL/GenBank/DDBJ databases">
        <authorList>
            <person name="Sun Q."/>
            <person name="Zhou Y."/>
        </authorList>
    </citation>
    <scope>NUCLEOTIDE SEQUENCE</scope>
    <source>
        <strain evidence="1">CGMCC 1.15371</strain>
    </source>
</reference>